<accession>A0A1W1VGR0</accession>
<evidence type="ECO:0000313" key="5">
    <source>
        <dbReference type="Proteomes" id="UP000192569"/>
    </source>
</evidence>
<feature type="domain" description="SpoVR-like C-terminal" evidence="3">
    <location>
        <begin position="406"/>
        <end position="457"/>
    </location>
</feature>
<evidence type="ECO:0000259" key="2">
    <source>
        <dbReference type="Pfam" id="PF04293"/>
    </source>
</evidence>
<keyword evidence="5" id="KW-1185">Reference proteome</keyword>
<dbReference type="InterPro" id="IPR007390">
    <property type="entry name" value="Spore_V_R"/>
</dbReference>
<feature type="region of interest" description="Disordered" evidence="1">
    <location>
        <begin position="166"/>
        <end position="195"/>
    </location>
</feature>
<dbReference type="AlphaFoldDB" id="A0A1W1VGR0"/>
<name>A0A1W1VGR0_9FIRM</name>
<gene>
    <name evidence="4" type="ORF">SAMN00808754_0657</name>
</gene>
<evidence type="ECO:0000256" key="1">
    <source>
        <dbReference type="SAM" id="MobiDB-lite"/>
    </source>
</evidence>
<dbReference type="STRING" id="698762.SAMN00808754_0657"/>
<feature type="domain" description="SpoVR protein-like N-terminal" evidence="2">
    <location>
        <begin position="3"/>
        <end position="403"/>
    </location>
</feature>
<evidence type="ECO:0000313" key="4">
    <source>
        <dbReference type="EMBL" id="SMB92552.1"/>
    </source>
</evidence>
<evidence type="ECO:0000259" key="3">
    <source>
        <dbReference type="Pfam" id="PF24755"/>
    </source>
</evidence>
<dbReference type="PANTHER" id="PTHR30029">
    <property type="entry name" value="STAGE V SPORULATION PROTEIN R"/>
    <property type="match status" value="1"/>
</dbReference>
<sequence>MDKELAALEEAIEDIASLARRMGLDFFPVCFELCPADVIYTFGAYGMPTRFSHWSFGKHFRRLKMQYDYNLSRIYELVINSDPCYAFLLEGNSLVQNKLVIAHVFGHSDFFKNNCYFSYTSRKMVETMAVHAAKMREYEFKYGRREVEIFLDAAMAVQEHIEPLGPLSKLNRDGEGEEEEKTDRESNREPTRQTPYDDLWALDRTPVKPKYQERPKKIPLRPCKDVIGFIMRHSSILEDWQRDILAMLREEMLYFWPQLQTKIMNEGWATYWHVRIMRELDLPDEEAVEFARLNAFVLQPAKMHINPYYVGLKIFEDIERRWDNLTEEEEYCDPGRKKGQGREKIFEVRSLENDVSFLRNYLTKELVEELDLYLYERVGNEWVVVEKDWEKVRDGLVSRLVNCGYPYIVVEDADYDRRGELYLKHCYEGLELDIPYLEKTLQHVYLLWGRPVHLETVVEGKKTIFSYDGKKNTRRS</sequence>
<feature type="compositionally biased region" description="Basic and acidic residues" evidence="1">
    <location>
        <begin position="181"/>
        <end position="191"/>
    </location>
</feature>
<dbReference type="InterPro" id="IPR057008">
    <property type="entry name" value="SpoVR-like_C"/>
</dbReference>
<proteinExistence type="predicted"/>
<dbReference type="Proteomes" id="UP000192569">
    <property type="component" value="Chromosome I"/>
</dbReference>
<organism evidence="4 5">
    <name type="scientific">Thermanaeromonas toyohensis ToBE</name>
    <dbReference type="NCBI Taxonomy" id="698762"/>
    <lineage>
        <taxon>Bacteria</taxon>
        <taxon>Bacillati</taxon>
        <taxon>Bacillota</taxon>
        <taxon>Clostridia</taxon>
        <taxon>Neomoorellales</taxon>
        <taxon>Neomoorellaceae</taxon>
        <taxon>Thermanaeromonas</taxon>
    </lineage>
</organism>
<dbReference type="PANTHER" id="PTHR30029:SF2">
    <property type="entry name" value="STAGE V SPORULATION PROTEIN R"/>
    <property type="match status" value="1"/>
</dbReference>
<dbReference type="InterPro" id="IPR056174">
    <property type="entry name" value="SpoVR_N"/>
</dbReference>
<protein>
    <submittedName>
        <fullName evidence="4">Stage V sporulation protein R</fullName>
    </submittedName>
</protein>
<dbReference type="Pfam" id="PF04293">
    <property type="entry name" value="SpoVR"/>
    <property type="match status" value="1"/>
</dbReference>
<dbReference type="RefSeq" id="WP_084664000.1">
    <property type="nucleotide sequence ID" value="NZ_LT838272.1"/>
</dbReference>
<dbReference type="EMBL" id="LT838272">
    <property type="protein sequence ID" value="SMB92552.1"/>
    <property type="molecule type" value="Genomic_DNA"/>
</dbReference>
<dbReference type="OrthoDB" id="9784270at2"/>
<reference evidence="4 5" key="1">
    <citation type="submission" date="2017-04" db="EMBL/GenBank/DDBJ databases">
        <authorList>
            <person name="Afonso C.L."/>
            <person name="Miller P.J."/>
            <person name="Scott M.A."/>
            <person name="Spackman E."/>
            <person name="Goraichik I."/>
            <person name="Dimitrov K.M."/>
            <person name="Suarez D.L."/>
            <person name="Swayne D.E."/>
        </authorList>
    </citation>
    <scope>NUCLEOTIDE SEQUENCE [LARGE SCALE GENOMIC DNA]</scope>
    <source>
        <strain evidence="4 5">ToBE</strain>
    </source>
</reference>
<dbReference type="Pfam" id="PF24755">
    <property type="entry name" value="SpoVR_C"/>
    <property type="match status" value="1"/>
</dbReference>